<name>A0A8J3Z8W5_9ACTN</name>
<dbReference type="EMBL" id="BOPG01000031">
    <property type="protein sequence ID" value="GIJ57351.1"/>
    <property type="molecule type" value="Genomic_DNA"/>
</dbReference>
<comment type="caution">
    <text evidence="3">The sequence shown here is derived from an EMBL/GenBank/DDBJ whole genome shotgun (WGS) entry which is preliminary data.</text>
</comment>
<dbReference type="AlphaFoldDB" id="A0A8J3Z8W5"/>
<dbReference type="InterPro" id="IPR009936">
    <property type="entry name" value="DUF1468"/>
</dbReference>
<sequence length="158" mass="16166">MSETVEPAEPDRPAAGPVTNLVTAAVVVVLGGVAFVGSLRLGVGSASAPGPGTWPAVVSGVLVILGVVLAARFRRTDDAEPFTRAGLLVLVAVASMVAFVAVVGTIGFEIPTAVLAFVWLRFLGREGWRTSIGISVGATVVFYALFVGALDVTIPHLL</sequence>
<evidence type="ECO:0000313" key="4">
    <source>
        <dbReference type="Proteomes" id="UP000612585"/>
    </source>
</evidence>
<feature type="transmembrane region" description="Helical" evidence="1">
    <location>
        <begin position="85"/>
        <end position="108"/>
    </location>
</feature>
<gene>
    <name evidence="3" type="ORF">Vau01_048670</name>
</gene>
<evidence type="ECO:0000256" key="1">
    <source>
        <dbReference type="SAM" id="Phobius"/>
    </source>
</evidence>
<dbReference type="Pfam" id="PF07331">
    <property type="entry name" value="TctB"/>
    <property type="match status" value="1"/>
</dbReference>
<evidence type="ECO:0000313" key="3">
    <source>
        <dbReference type="EMBL" id="GIJ57351.1"/>
    </source>
</evidence>
<dbReference type="RefSeq" id="WP_203996629.1">
    <property type="nucleotide sequence ID" value="NZ_BOPG01000031.1"/>
</dbReference>
<accession>A0A8J3Z8W5</accession>
<reference evidence="3" key="1">
    <citation type="submission" date="2021-01" db="EMBL/GenBank/DDBJ databases">
        <title>Whole genome shotgun sequence of Virgisporangium aurantiacum NBRC 16421.</title>
        <authorList>
            <person name="Komaki H."/>
            <person name="Tamura T."/>
        </authorList>
    </citation>
    <scope>NUCLEOTIDE SEQUENCE</scope>
    <source>
        <strain evidence="3">NBRC 16421</strain>
    </source>
</reference>
<protein>
    <recommendedName>
        <fullName evidence="2">DUF1468 domain-containing protein</fullName>
    </recommendedName>
</protein>
<keyword evidence="1" id="KW-0812">Transmembrane</keyword>
<feature type="transmembrane region" description="Helical" evidence="1">
    <location>
        <begin position="128"/>
        <end position="150"/>
    </location>
</feature>
<organism evidence="3 4">
    <name type="scientific">Virgisporangium aurantiacum</name>
    <dbReference type="NCBI Taxonomy" id="175570"/>
    <lineage>
        <taxon>Bacteria</taxon>
        <taxon>Bacillati</taxon>
        <taxon>Actinomycetota</taxon>
        <taxon>Actinomycetes</taxon>
        <taxon>Micromonosporales</taxon>
        <taxon>Micromonosporaceae</taxon>
        <taxon>Virgisporangium</taxon>
    </lineage>
</organism>
<feature type="transmembrane region" description="Helical" evidence="1">
    <location>
        <begin position="21"/>
        <end position="41"/>
    </location>
</feature>
<keyword evidence="1" id="KW-0472">Membrane</keyword>
<feature type="transmembrane region" description="Helical" evidence="1">
    <location>
        <begin position="53"/>
        <end position="73"/>
    </location>
</feature>
<keyword evidence="4" id="KW-1185">Reference proteome</keyword>
<keyword evidence="1" id="KW-1133">Transmembrane helix</keyword>
<evidence type="ECO:0000259" key="2">
    <source>
        <dbReference type="Pfam" id="PF07331"/>
    </source>
</evidence>
<proteinExistence type="predicted"/>
<feature type="domain" description="DUF1468" evidence="2">
    <location>
        <begin position="22"/>
        <end position="155"/>
    </location>
</feature>
<dbReference type="Proteomes" id="UP000612585">
    <property type="component" value="Unassembled WGS sequence"/>
</dbReference>